<dbReference type="Proteomes" id="UP000244240">
    <property type="component" value="Unassembled WGS sequence"/>
</dbReference>
<evidence type="ECO:0000313" key="1">
    <source>
        <dbReference type="EMBL" id="PTX48309.1"/>
    </source>
</evidence>
<name>A0A2T6AWY0_9BACL</name>
<organism evidence="1 2">
    <name type="scientific">Melghirimyces profundicolus</name>
    <dbReference type="NCBI Taxonomy" id="1242148"/>
    <lineage>
        <taxon>Bacteria</taxon>
        <taxon>Bacillati</taxon>
        <taxon>Bacillota</taxon>
        <taxon>Bacilli</taxon>
        <taxon>Bacillales</taxon>
        <taxon>Thermoactinomycetaceae</taxon>
        <taxon>Melghirimyces</taxon>
    </lineage>
</organism>
<dbReference type="AlphaFoldDB" id="A0A2T6AWY0"/>
<keyword evidence="2" id="KW-1185">Reference proteome</keyword>
<dbReference type="EMBL" id="QBKR01000046">
    <property type="protein sequence ID" value="PTX48309.1"/>
    <property type="molecule type" value="Genomic_DNA"/>
</dbReference>
<sequence length="39" mass="4671">MVIRFEQKLGTVLIIGRNKRYPPKFSDGNVLLFYKPQRF</sequence>
<accession>A0A2T6AWY0</accession>
<evidence type="ECO:0000313" key="2">
    <source>
        <dbReference type="Proteomes" id="UP000244240"/>
    </source>
</evidence>
<protein>
    <submittedName>
        <fullName evidence="1">Uncharacterized protein</fullName>
    </submittedName>
</protein>
<reference evidence="1 2" key="1">
    <citation type="submission" date="2018-04" db="EMBL/GenBank/DDBJ databases">
        <title>Genomic Encyclopedia of Archaeal and Bacterial Type Strains, Phase II (KMG-II): from individual species to whole genera.</title>
        <authorList>
            <person name="Goeker M."/>
        </authorList>
    </citation>
    <scope>NUCLEOTIDE SEQUENCE [LARGE SCALE GENOMIC DNA]</scope>
    <source>
        <strain evidence="1 2">DSM 45787</strain>
    </source>
</reference>
<proteinExistence type="predicted"/>
<comment type="caution">
    <text evidence="1">The sequence shown here is derived from an EMBL/GenBank/DDBJ whole genome shotgun (WGS) entry which is preliminary data.</text>
</comment>
<gene>
    <name evidence="1" type="ORF">C8P63_14618</name>
</gene>